<proteinExistence type="predicted"/>
<gene>
    <name evidence="1" type="ORF">BDN72DRAFT_111682</name>
</gene>
<protein>
    <submittedName>
        <fullName evidence="1">Multidrug resistance-associated ABC transporter</fullName>
    </submittedName>
</protein>
<reference evidence="1 2" key="1">
    <citation type="journal article" date="2019" name="Nat. Ecol. Evol.">
        <title>Megaphylogeny resolves global patterns of mushroom evolution.</title>
        <authorList>
            <person name="Varga T."/>
            <person name="Krizsan K."/>
            <person name="Foldi C."/>
            <person name="Dima B."/>
            <person name="Sanchez-Garcia M."/>
            <person name="Sanchez-Ramirez S."/>
            <person name="Szollosi G.J."/>
            <person name="Szarkandi J.G."/>
            <person name="Papp V."/>
            <person name="Albert L."/>
            <person name="Andreopoulos W."/>
            <person name="Angelini C."/>
            <person name="Antonin V."/>
            <person name="Barry K.W."/>
            <person name="Bougher N.L."/>
            <person name="Buchanan P."/>
            <person name="Buyck B."/>
            <person name="Bense V."/>
            <person name="Catcheside P."/>
            <person name="Chovatia M."/>
            <person name="Cooper J."/>
            <person name="Damon W."/>
            <person name="Desjardin D."/>
            <person name="Finy P."/>
            <person name="Geml J."/>
            <person name="Haridas S."/>
            <person name="Hughes K."/>
            <person name="Justo A."/>
            <person name="Karasinski D."/>
            <person name="Kautmanova I."/>
            <person name="Kiss B."/>
            <person name="Kocsube S."/>
            <person name="Kotiranta H."/>
            <person name="LaButti K.M."/>
            <person name="Lechner B.E."/>
            <person name="Liimatainen K."/>
            <person name="Lipzen A."/>
            <person name="Lukacs Z."/>
            <person name="Mihaltcheva S."/>
            <person name="Morgado L.N."/>
            <person name="Niskanen T."/>
            <person name="Noordeloos M.E."/>
            <person name="Ohm R.A."/>
            <person name="Ortiz-Santana B."/>
            <person name="Ovrebo C."/>
            <person name="Racz N."/>
            <person name="Riley R."/>
            <person name="Savchenko A."/>
            <person name="Shiryaev A."/>
            <person name="Soop K."/>
            <person name="Spirin V."/>
            <person name="Szebenyi C."/>
            <person name="Tomsovsky M."/>
            <person name="Tulloss R.E."/>
            <person name="Uehling J."/>
            <person name="Grigoriev I.V."/>
            <person name="Vagvolgyi C."/>
            <person name="Papp T."/>
            <person name="Martin F.M."/>
            <person name="Miettinen O."/>
            <person name="Hibbett D.S."/>
            <person name="Nagy L.G."/>
        </authorList>
    </citation>
    <scope>NUCLEOTIDE SEQUENCE [LARGE SCALE GENOMIC DNA]</scope>
    <source>
        <strain evidence="1 2">NL-1719</strain>
    </source>
</reference>
<accession>A0ACD3ANC7</accession>
<evidence type="ECO:0000313" key="2">
    <source>
        <dbReference type="Proteomes" id="UP000308600"/>
    </source>
</evidence>
<dbReference type="EMBL" id="ML208382">
    <property type="protein sequence ID" value="TFK67200.1"/>
    <property type="molecule type" value="Genomic_DNA"/>
</dbReference>
<sequence>MKFGLGKLFSPAPPAPPGFAIGKEIPERKAPWPSRIIFHWLAPFLDVGYSRPLEKDDLWTLPKEYLTSTITDNLEMNFYSRCPPEKRPHQFEHVISKKEKKEKEKQSSSTPDETSLEEKEEQKVPKQPKKKYDSSLPKALHATFFGPIWYSGLLKLTSDTLKTTTPLVSKVLLTWLSESYLYYRTPEELRDQLPIGKPRGIGYGIGLAFAIFAMQEAASLTGNHYFQISMTTGLTVRTSIIGIVFRKALRLSGRARLEHSMGQVTTVISTDASRLDRFCMFGHNIWVAPIQLILGIGLLISNLGYSALVGLGVLILGFPLQIVLVKIMFKQRAKGVKITDTRVRLITEILQGIRLIKFYAWEEFYAHQIGNLRQREIQTVRTVSLARAGIIALVTFIPVLATILSFITYALSGHDLNVAVIFTSLQFFNVIRYPLIFLPFVLAAISDALVALGRISKFLLAEEMSEIYSIDYDRKFAVDVDGDFTWETVGRLEEPKFTGGHGGPKNGGKRGKPNKKGKKLKDGELPTSSKDIAEGSDSPGSRTPGGSEKEEEKPFELKNLKFSVPRGSFVAIVGRVGSGKSSVLQALIGEMRKTRGDVLLGGKIAYVPQTAWIKNATLRENVLFGQEDNEKRFREVIRACNLEHDIDLLPNGELTEIGERGINISGGQKARVSLARAAFSPSDIVLLDDPLAAVDAYVGKAILENCILAGPLADRTRILVTHSLHVLDKADYIYVVDHGTIIEQGTYNSLIDNSVVFSRLMEEYGRQDKEDPGTVKKARETAGKEAGEEVDEKKDKELMQAEERNMGQVGWDVYRRHLRFGGGIIRGPMILLLLVMMQASSVGNTLSLGFWTSQTIPGFQSGQYMALYAGLGAAQAILMFAVTYSIADTNLIAILHMFRAALNSVLSSPTSFFDTTPLGRILSRFSKDQDTLDNDLSMSMGQFLSTFSAVIGTVVLVFYTFPYLGLLFVPLTAMYFLVQGYYRRTSVETKRLDSILRSGLYASYSESLTGLATIRAYREQDRCIQDADHGLDLENRAYYMTISIQRWLAVRLDVFASILILGIGLFAAGFRTSISPAKIGVVLSYSLAVTQQFSDMVSQFAQNEQNMNAVERILYYTELESEGDAKNAKQPPQNWPHEGRIAFKDVQLAYRQGLPLVLKGVNFEVRRGEKVGVVGRTGAGKSSLLQALFRMVELQGGLIEVDGVDIAELQLASLRSRLALVPQDSTLFLGTLRENLDPQNLRTDAEMISVLQRAWLLPRDGSPDPAAEAKFSLSAAVGDEGSNFSAGEKQLLALCRALVKNSRIIILDEATSSVDAETDAKLQRTIQTEFASATVISIAHRLNTIAYCDRILVMDQGQVAEYDTVLNLFDNEGSIFRSLCNEANLTRVDILRIREQHQQQLQAGPSSS</sequence>
<evidence type="ECO:0000313" key="1">
    <source>
        <dbReference type="EMBL" id="TFK67200.1"/>
    </source>
</evidence>
<organism evidence="1 2">
    <name type="scientific">Pluteus cervinus</name>
    <dbReference type="NCBI Taxonomy" id="181527"/>
    <lineage>
        <taxon>Eukaryota</taxon>
        <taxon>Fungi</taxon>
        <taxon>Dikarya</taxon>
        <taxon>Basidiomycota</taxon>
        <taxon>Agaricomycotina</taxon>
        <taxon>Agaricomycetes</taxon>
        <taxon>Agaricomycetidae</taxon>
        <taxon>Agaricales</taxon>
        <taxon>Pluteineae</taxon>
        <taxon>Pluteaceae</taxon>
        <taxon>Pluteus</taxon>
    </lineage>
</organism>
<keyword evidence="2" id="KW-1185">Reference proteome</keyword>
<name>A0ACD3ANC7_9AGAR</name>
<dbReference type="Proteomes" id="UP000308600">
    <property type="component" value="Unassembled WGS sequence"/>
</dbReference>